<proteinExistence type="predicted"/>
<name>A0A1G6YCA5_9PROT</name>
<dbReference type="PANTHER" id="PTHR32322">
    <property type="entry name" value="INNER MEMBRANE TRANSPORTER"/>
    <property type="match status" value="1"/>
</dbReference>
<dbReference type="Pfam" id="PF00892">
    <property type="entry name" value="EamA"/>
    <property type="match status" value="2"/>
</dbReference>
<feature type="transmembrane region" description="Helical" evidence="5">
    <location>
        <begin position="193"/>
        <end position="214"/>
    </location>
</feature>
<feature type="transmembrane region" description="Helical" evidence="5">
    <location>
        <begin position="103"/>
        <end position="126"/>
    </location>
</feature>
<dbReference type="Gene3D" id="1.10.3730.20">
    <property type="match status" value="1"/>
</dbReference>
<keyword evidence="4 5" id="KW-0472">Membrane</keyword>
<dbReference type="InterPro" id="IPR000620">
    <property type="entry name" value="EamA_dom"/>
</dbReference>
<accession>A0A1G6YCA5</accession>
<dbReference type="STRING" id="637679.GCA_001550055_01248"/>
<dbReference type="PANTHER" id="PTHR32322:SF9">
    <property type="entry name" value="AMINO-ACID METABOLITE EFFLUX PUMP-RELATED"/>
    <property type="match status" value="1"/>
</dbReference>
<dbReference type="AlphaFoldDB" id="A0A1G6YCA5"/>
<protein>
    <submittedName>
        <fullName evidence="7">Threonine/homoserine efflux transporter RhtA</fullName>
    </submittedName>
</protein>
<gene>
    <name evidence="7" type="ORF">SAMN04488071_1568</name>
</gene>
<evidence type="ECO:0000259" key="6">
    <source>
        <dbReference type="Pfam" id="PF00892"/>
    </source>
</evidence>
<dbReference type="InterPro" id="IPR037185">
    <property type="entry name" value="EmrE-like"/>
</dbReference>
<dbReference type="EMBL" id="FNAK01000003">
    <property type="protein sequence ID" value="SDD88009.1"/>
    <property type="molecule type" value="Genomic_DNA"/>
</dbReference>
<keyword evidence="2 5" id="KW-0812">Transmembrane</keyword>
<feature type="domain" description="EamA" evidence="6">
    <location>
        <begin position="15"/>
        <end position="149"/>
    </location>
</feature>
<feature type="transmembrane region" description="Helical" evidence="5">
    <location>
        <begin position="283"/>
        <end position="304"/>
    </location>
</feature>
<evidence type="ECO:0000256" key="5">
    <source>
        <dbReference type="SAM" id="Phobius"/>
    </source>
</evidence>
<evidence type="ECO:0000313" key="7">
    <source>
        <dbReference type="EMBL" id="SDD88009.1"/>
    </source>
</evidence>
<dbReference type="RefSeq" id="WP_241493360.1">
    <property type="nucleotide sequence ID" value="NZ_FNAK01000003.1"/>
</dbReference>
<dbReference type="Proteomes" id="UP000183685">
    <property type="component" value="Unassembled WGS sequence"/>
</dbReference>
<feature type="transmembrane region" description="Helical" evidence="5">
    <location>
        <begin position="258"/>
        <end position="277"/>
    </location>
</feature>
<evidence type="ECO:0000256" key="2">
    <source>
        <dbReference type="ARBA" id="ARBA00022692"/>
    </source>
</evidence>
<sequence length="320" mass="33879">MTEPIPQMGPRQWGLLAMLSVLWGASFMAIEVAITALPPLTVVAVRVSLAALGLYCFMKLTGVSVPGAGHKNKWQIWGALAVMGLLNNIMPFSLIAWGQTQIASSLASILNATMPLFTVFVAHFFIHDERLTARRFSGVLVGFLGVVSIIGPGSLAGLTGEFMGQISVLAGSLSYAFAVVAGRRFVGLGLKPVQMAFGQVTMAAVMLIPIVFLVDAPQSLPPPEARVWAALLSLSLLSTALAYLLYFRLISEAGATSASLVTLTIPVVATTFGVLFLDESLQLGHGIGLALIGLGLLVLDGRLLRRLRNSTRRQASSPPL</sequence>
<feature type="domain" description="EamA" evidence="6">
    <location>
        <begin position="163"/>
        <end position="298"/>
    </location>
</feature>
<evidence type="ECO:0000256" key="3">
    <source>
        <dbReference type="ARBA" id="ARBA00022989"/>
    </source>
</evidence>
<evidence type="ECO:0000313" key="8">
    <source>
        <dbReference type="Proteomes" id="UP000183685"/>
    </source>
</evidence>
<feature type="transmembrane region" description="Helical" evidence="5">
    <location>
        <begin position="77"/>
        <end position="97"/>
    </location>
</feature>
<feature type="transmembrane region" description="Helical" evidence="5">
    <location>
        <begin position="138"/>
        <end position="156"/>
    </location>
</feature>
<feature type="transmembrane region" description="Helical" evidence="5">
    <location>
        <begin position="226"/>
        <end position="246"/>
    </location>
</feature>
<reference evidence="7 8" key="1">
    <citation type="submission" date="2016-10" db="EMBL/GenBank/DDBJ databases">
        <authorList>
            <person name="de Groot N.N."/>
        </authorList>
    </citation>
    <scope>NUCLEOTIDE SEQUENCE [LARGE SCALE GENOMIC DNA]</scope>
    <source>
        <strain evidence="7 8">CGMCC 1.9109</strain>
    </source>
</reference>
<dbReference type="SUPFAM" id="SSF103481">
    <property type="entry name" value="Multidrug resistance efflux transporter EmrE"/>
    <property type="match status" value="2"/>
</dbReference>
<dbReference type="GO" id="GO:0016020">
    <property type="term" value="C:membrane"/>
    <property type="evidence" value="ECO:0007669"/>
    <property type="project" value="UniProtKB-SubCell"/>
</dbReference>
<dbReference type="InterPro" id="IPR050638">
    <property type="entry name" value="AA-Vitamin_Transporters"/>
</dbReference>
<organism evidence="7 8">
    <name type="scientific">Kordiimonas lacus</name>
    <dbReference type="NCBI Taxonomy" id="637679"/>
    <lineage>
        <taxon>Bacteria</taxon>
        <taxon>Pseudomonadati</taxon>
        <taxon>Pseudomonadota</taxon>
        <taxon>Alphaproteobacteria</taxon>
        <taxon>Kordiimonadales</taxon>
        <taxon>Kordiimonadaceae</taxon>
        <taxon>Kordiimonas</taxon>
    </lineage>
</organism>
<feature type="transmembrane region" description="Helical" evidence="5">
    <location>
        <begin position="12"/>
        <end position="30"/>
    </location>
</feature>
<feature type="transmembrane region" description="Helical" evidence="5">
    <location>
        <begin position="162"/>
        <end position="181"/>
    </location>
</feature>
<keyword evidence="8" id="KW-1185">Reference proteome</keyword>
<evidence type="ECO:0000256" key="1">
    <source>
        <dbReference type="ARBA" id="ARBA00004141"/>
    </source>
</evidence>
<comment type="subcellular location">
    <subcellularLocation>
        <location evidence="1">Membrane</location>
        <topology evidence="1">Multi-pass membrane protein</topology>
    </subcellularLocation>
</comment>
<evidence type="ECO:0000256" key="4">
    <source>
        <dbReference type="ARBA" id="ARBA00023136"/>
    </source>
</evidence>
<keyword evidence="3 5" id="KW-1133">Transmembrane helix</keyword>